<comment type="caution">
    <text evidence="1">The sequence shown here is derived from an EMBL/GenBank/DDBJ whole genome shotgun (WGS) entry which is preliminary data.</text>
</comment>
<dbReference type="AlphaFoldDB" id="A0A401FQW9"/>
<proteinExistence type="predicted"/>
<reference evidence="2" key="1">
    <citation type="submission" date="2017-11" db="EMBL/GenBank/DDBJ databases">
        <authorList>
            <person name="Watanabe M."/>
            <person name="Kojima H."/>
        </authorList>
    </citation>
    <scope>NUCLEOTIDE SEQUENCE [LARGE SCALE GENOMIC DNA]</scope>
    <source>
        <strain evidence="2">Tokyo 01</strain>
    </source>
</reference>
<evidence type="ECO:0000313" key="1">
    <source>
        <dbReference type="EMBL" id="GBC59359.1"/>
    </source>
</evidence>
<dbReference type="Proteomes" id="UP000288096">
    <property type="component" value="Unassembled WGS sequence"/>
</dbReference>
<gene>
    <name evidence="1" type="ORF">DENIS_0298</name>
</gene>
<keyword evidence="2" id="KW-1185">Reference proteome</keyword>
<dbReference type="EMBL" id="BEXT01000001">
    <property type="protein sequence ID" value="GBC59359.1"/>
    <property type="molecule type" value="Genomic_DNA"/>
</dbReference>
<reference evidence="2" key="2">
    <citation type="submission" date="2019-01" db="EMBL/GenBank/DDBJ databases">
        <title>Genome sequence of Desulfonema ishimotonii strain Tokyo 01.</title>
        <authorList>
            <person name="Fukui M."/>
        </authorList>
    </citation>
    <scope>NUCLEOTIDE SEQUENCE [LARGE SCALE GENOMIC DNA]</scope>
    <source>
        <strain evidence="2">Tokyo 01</strain>
    </source>
</reference>
<protein>
    <submittedName>
        <fullName evidence="1">Uncharacterized protein</fullName>
    </submittedName>
</protein>
<evidence type="ECO:0000313" key="2">
    <source>
        <dbReference type="Proteomes" id="UP000288096"/>
    </source>
</evidence>
<sequence length="61" mass="7307">MGPVFTKYQLTQEIEDYAYLYLFKDYCMTRSMLTDLLKTLDCEVHSFCDPSEILDRPEETR</sequence>
<name>A0A401FQW9_9BACT</name>
<organism evidence="1 2">
    <name type="scientific">Desulfonema ishimotonii</name>
    <dbReference type="NCBI Taxonomy" id="45657"/>
    <lineage>
        <taxon>Bacteria</taxon>
        <taxon>Pseudomonadati</taxon>
        <taxon>Thermodesulfobacteriota</taxon>
        <taxon>Desulfobacteria</taxon>
        <taxon>Desulfobacterales</taxon>
        <taxon>Desulfococcaceae</taxon>
        <taxon>Desulfonema</taxon>
    </lineage>
</organism>
<accession>A0A401FQW9</accession>